<proteinExistence type="predicted"/>
<name>A0A8S2XKA3_9BILA</name>
<evidence type="ECO:0000313" key="2">
    <source>
        <dbReference type="EMBL" id="CAF4497735.1"/>
    </source>
</evidence>
<feature type="non-terminal residue" evidence="2">
    <location>
        <position position="1"/>
    </location>
</feature>
<sequence length="50" mass="6071">MHRVFILMKNLPNLQQLKVKFRVEERMIQPTCYFKNLISCNTLRRITFTG</sequence>
<evidence type="ECO:0000313" key="3">
    <source>
        <dbReference type="Proteomes" id="UP000681720"/>
    </source>
</evidence>
<evidence type="ECO:0000313" key="1">
    <source>
        <dbReference type="EMBL" id="CAF4367712.1"/>
    </source>
</evidence>
<dbReference type="Proteomes" id="UP000681720">
    <property type="component" value="Unassembled WGS sequence"/>
</dbReference>
<protein>
    <submittedName>
        <fullName evidence="2">Uncharacterized protein</fullName>
    </submittedName>
</protein>
<accession>A0A8S2XKA3</accession>
<dbReference type="EMBL" id="CAJOBH010048565">
    <property type="protein sequence ID" value="CAF4367712.1"/>
    <property type="molecule type" value="Genomic_DNA"/>
</dbReference>
<dbReference type="AlphaFoldDB" id="A0A8S2XKA3"/>
<reference evidence="2" key="1">
    <citation type="submission" date="2021-02" db="EMBL/GenBank/DDBJ databases">
        <authorList>
            <person name="Nowell W R."/>
        </authorList>
    </citation>
    <scope>NUCLEOTIDE SEQUENCE</scope>
</reference>
<dbReference type="EMBL" id="CAJOBJ010080238">
    <property type="protein sequence ID" value="CAF4497735.1"/>
    <property type="molecule type" value="Genomic_DNA"/>
</dbReference>
<gene>
    <name evidence="1" type="ORF">BYL167_LOCUS30182</name>
    <name evidence="2" type="ORF">GIL414_LOCUS34562</name>
</gene>
<comment type="caution">
    <text evidence="2">The sequence shown here is derived from an EMBL/GenBank/DDBJ whole genome shotgun (WGS) entry which is preliminary data.</text>
</comment>
<organism evidence="2 3">
    <name type="scientific">Rotaria magnacalcarata</name>
    <dbReference type="NCBI Taxonomy" id="392030"/>
    <lineage>
        <taxon>Eukaryota</taxon>
        <taxon>Metazoa</taxon>
        <taxon>Spiralia</taxon>
        <taxon>Gnathifera</taxon>
        <taxon>Rotifera</taxon>
        <taxon>Eurotatoria</taxon>
        <taxon>Bdelloidea</taxon>
        <taxon>Philodinida</taxon>
        <taxon>Philodinidae</taxon>
        <taxon>Rotaria</taxon>
    </lineage>
</organism>
<dbReference type="Proteomes" id="UP000681967">
    <property type="component" value="Unassembled WGS sequence"/>
</dbReference>